<evidence type="ECO:0000313" key="7">
    <source>
        <dbReference type="Proteomes" id="UP001589627"/>
    </source>
</evidence>
<protein>
    <submittedName>
        <fullName evidence="6">ABC transporter substrate-binding protein</fullName>
    </submittedName>
</protein>
<dbReference type="SUPFAM" id="SSF53850">
    <property type="entry name" value="Periplasmic binding protein-like II"/>
    <property type="match status" value="1"/>
</dbReference>
<evidence type="ECO:0000256" key="1">
    <source>
        <dbReference type="ARBA" id="ARBA00004418"/>
    </source>
</evidence>
<dbReference type="Gene3D" id="3.40.190.10">
    <property type="entry name" value="Periplasmic binding protein-like II"/>
    <property type="match status" value="2"/>
</dbReference>
<dbReference type="InterPro" id="IPR015168">
    <property type="entry name" value="SsuA/THI5"/>
</dbReference>
<evidence type="ECO:0000256" key="4">
    <source>
        <dbReference type="SAM" id="SignalP"/>
    </source>
</evidence>
<name>A0ABV5YC40_9ACTN</name>
<organism evidence="6 7">
    <name type="scientific">Actinoallomurus acaciae</name>
    <dbReference type="NCBI Taxonomy" id="502577"/>
    <lineage>
        <taxon>Bacteria</taxon>
        <taxon>Bacillati</taxon>
        <taxon>Actinomycetota</taxon>
        <taxon>Actinomycetes</taxon>
        <taxon>Streptosporangiales</taxon>
        <taxon>Thermomonosporaceae</taxon>
        <taxon>Actinoallomurus</taxon>
    </lineage>
</organism>
<reference evidence="6 7" key="1">
    <citation type="submission" date="2024-09" db="EMBL/GenBank/DDBJ databases">
        <authorList>
            <person name="Sun Q."/>
            <person name="Mori K."/>
        </authorList>
    </citation>
    <scope>NUCLEOTIDE SEQUENCE [LARGE SCALE GENOMIC DNA]</scope>
    <source>
        <strain evidence="6 7">TBRC 0563</strain>
    </source>
</reference>
<comment type="similarity">
    <text evidence="2">Belongs to the bacterial solute-binding protein SsuA/TauA family.</text>
</comment>
<keyword evidence="7" id="KW-1185">Reference proteome</keyword>
<dbReference type="RefSeq" id="WP_378198582.1">
    <property type="nucleotide sequence ID" value="NZ_JBHLZP010000054.1"/>
</dbReference>
<evidence type="ECO:0000256" key="2">
    <source>
        <dbReference type="ARBA" id="ARBA00010742"/>
    </source>
</evidence>
<dbReference type="Pfam" id="PF09084">
    <property type="entry name" value="NMT1"/>
    <property type="match status" value="1"/>
</dbReference>
<evidence type="ECO:0000313" key="6">
    <source>
        <dbReference type="EMBL" id="MFB9832595.1"/>
    </source>
</evidence>
<evidence type="ECO:0000259" key="5">
    <source>
        <dbReference type="Pfam" id="PF09084"/>
    </source>
</evidence>
<proteinExistence type="inferred from homology"/>
<feature type="chain" id="PRO_5045848066" evidence="4">
    <location>
        <begin position="23"/>
        <end position="320"/>
    </location>
</feature>
<comment type="caution">
    <text evidence="6">The sequence shown here is derived from an EMBL/GenBank/DDBJ whole genome shotgun (WGS) entry which is preliminary data.</text>
</comment>
<dbReference type="PANTHER" id="PTHR30024">
    <property type="entry name" value="ALIPHATIC SULFONATES-BINDING PROTEIN-RELATED"/>
    <property type="match status" value="1"/>
</dbReference>
<accession>A0ABV5YC40</accession>
<feature type="signal peptide" evidence="4">
    <location>
        <begin position="1"/>
        <end position="22"/>
    </location>
</feature>
<dbReference type="PANTHER" id="PTHR30024:SF47">
    <property type="entry name" value="TAURINE-BINDING PERIPLASMIC PROTEIN"/>
    <property type="match status" value="1"/>
</dbReference>
<dbReference type="EMBL" id="JBHLZP010000054">
    <property type="protein sequence ID" value="MFB9832595.1"/>
    <property type="molecule type" value="Genomic_DNA"/>
</dbReference>
<comment type="subcellular location">
    <subcellularLocation>
        <location evidence="1">Periplasm</location>
    </subcellularLocation>
</comment>
<sequence length="320" mass="33258">MANKRGAHAVLTAAALTLLAPACGGSGGSAGVTSVTIGAPPVVGLGDLYTAESRHLFEAHRLRVKVRSVNGGAQVVPALQSNAVDIGQSNIVSVLQARQRHLNISCFAAAFRSPSGPQLALVVSRTRAAAIRTPAALAGTTIAVNTLHNANQLIAEKYLQSQGVNPASVHFIGLDYPSMPGALSAGRVAAAIVDEPFTTTVVAQGSKVMSPQPDGQITPHPVYACWMASSSWLSHHKDVASRFTAALNEADRYMAAHPGYLSSILPKYTTVSARLAGRVTLPDFATAMTPADVQPWSQAAAQFKVTDSVVPPASIITSLR</sequence>
<gene>
    <name evidence="6" type="ORF">ACFFNX_10390</name>
</gene>
<evidence type="ECO:0000256" key="3">
    <source>
        <dbReference type="ARBA" id="ARBA00022729"/>
    </source>
</evidence>
<feature type="domain" description="SsuA/THI5-like" evidence="5">
    <location>
        <begin position="48"/>
        <end position="258"/>
    </location>
</feature>
<dbReference type="Proteomes" id="UP001589627">
    <property type="component" value="Unassembled WGS sequence"/>
</dbReference>
<keyword evidence="3 4" id="KW-0732">Signal</keyword>